<keyword evidence="5" id="KW-0804">Transcription</keyword>
<keyword evidence="2" id="KW-0805">Transcription regulation</keyword>
<dbReference type="InterPro" id="IPR036388">
    <property type="entry name" value="WH-like_DNA-bd_sf"/>
</dbReference>
<dbReference type="PANTHER" id="PTHR43133">
    <property type="entry name" value="RNA POLYMERASE ECF-TYPE SIGMA FACTO"/>
    <property type="match status" value="1"/>
</dbReference>
<protein>
    <recommendedName>
        <fullName evidence="10">RNA polymerase sigma factor</fullName>
    </recommendedName>
</protein>
<sequence>MHSNEEKIIKKLANRDERTLLLFYRTHHKLLVHFFEKKIGKKDVAEELAQDTLIDLIENLRDFRGESSLKTYLFSIARNKIVDYIKKKKLKTIFFSALPFQMVENIMTVFMDDGIERKELSQKIERVITKLPNDYQLIIRLKYMDGERVREIAKKMALPFKATESLLFRARRAFIKAFDTD</sequence>
<dbReference type="PANTHER" id="PTHR43133:SF8">
    <property type="entry name" value="RNA POLYMERASE SIGMA FACTOR HI_1459-RELATED"/>
    <property type="match status" value="1"/>
</dbReference>
<dbReference type="Proteomes" id="UP000177050">
    <property type="component" value="Unassembled WGS sequence"/>
</dbReference>
<keyword evidence="3" id="KW-0731">Sigma factor</keyword>
<dbReference type="InterPro" id="IPR014284">
    <property type="entry name" value="RNA_pol_sigma-70_dom"/>
</dbReference>
<evidence type="ECO:0000256" key="4">
    <source>
        <dbReference type="ARBA" id="ARBA00023125"/>
    </source>
</evidence>
<evidence type="ECO:0000313" key="9">
    <source>
        <dbReference type="Proteomes" id="UP000177050"/>
    </source>
</evidence>
<reference evidence="8 9" key="1">
    <citation type="journal article" date="2016" name="Nat. Commun.">
        <title>Thousands of microbial genomes shed light on interconnected biogeochemical processes in an aquifer system.</title>
        <authorList>
            <person name="Anantharaman K."/>
            <person name="Brown C.T."/>
            <person name="Hug L.A."/>
            <person name="Sharon I."/>
            <person name="Castelle C.J."/>
            <person name="Probst A.J."/>
            <person name="Thomas B.C."/>
            <person name="Singh A."/>
            <person name="Wilkins M.J."/>
            <person name="Karaoz U."/>
            <person name="Brodie E.L."/>
            <person name="Williams K.H."/>
            <person name="Hubbard S.S."/>
            <person name="Banfield J.F."/>
        </authorList>
    </citation>
    <scope>NUCLEOTIDE SEQUENCE [LARGE SCALE GENOMIC DNA]</scope>
</reference>
<evidence type="ECO:0000259" key="7">
    <source>
        <dbReference type="Pfam" id="PF08281"/>
    </source>
</evidence>
<evidence type="ECO:0000259" key="6">
    <source>
        <dbReference type="Pfam" id="PF04542"/>
    </source>
</evidence>
<feature type="domain" description="RNA polymerase sigma-70 region 2" evidence="6">
    <location>
        <begin position="23"/>
        <end position="89"/>
    </location>
</feature>
<evidence type="ECO:0000256" key="3">
    <source>
        <dbReference type="ARBA" id="ARBA00023082"/>
    </source>
</evidence>
<dbReference type="GO" id="GO:0016987">
    <property type="term" value="F:sigma factor activity"/>
    <property type="evidence" value="ECO:0007669"/>
    <property type="project" value="UniProtKB-KW"/>
</dbReference>
<dbReference type="GO" id="GO:0003677">
    <property type="term" value="F:DNA binding"/>
    <property type="evidence" value="ECO:0007669"/>
    <property type="project" value="UniProtKB-KW"/>
</dbReference>
<dbReference type="InterPro" id="IPR007627">
    <property type="entry name" value="RNA_pol_sigma70_r2"/>
</dbReference>
<dbReference type="GO" id="GO:0006352">
    <property type="term" value="P:DNA-templated transcription initiation"/>
    <property type="evidence" value="ECO:0007669"/>
    <property type="project" value="InterPro"/>
</dbReference>
<organism evidence="8 9">
    <name type="scientific">Candidatus Roizmanbacteria bacterium RIFOXYD1_FULL_38_12</name>
    <dbReference type="NCBI Taxonomy" id="1802093"/>
    <lineage>
        <taxon>Bacteria</taxon>
        <taxon>Candidatus Roizmaniibacteriota</taxon>
    </lineage>
</organism>
<evidence type="ECO:0000313" key="8">
    <source>
        <dbReference type="EMBL" id="OGK74268.1"/>
    </source>
</evidence>
<comment type="caution">
    <text evidence="8">The sequence shown here is derived from an EMBL/GenBank/DDBJ whole genome shotgun (WGS) entry which is preliminary data.</text>
</comment>
<dbReference type="Pfam" id="PF04542">
    <property type="entry name" value="Sigma70_r2"/>
    <property type="match status" value="1"/>
</dbReference>
<accession>A0A1F7L2C1</accession>
<name>A0A1F7L2C1_9BACT</name>
<dbReference type="SUPFAM" id="SSF88946">
    <property type="entry name" value="Sigma2 domain of RNA polymerase sigma factors"/>
    <property type="match status" value="1"/>
</dbReference>
<feature type="domain" description="RNA polymerase sigma factor 70 region 4 type 2" evidence="7">
    <location>
        <begin position="122"/>
        <end position="173"/>
    </location>
</feature>
<dbReference type="InterPro" id="IPR013324">
    <property type="entry name" value="RNA_pol_sigma_r3/r4-like"/>
</dbReference>
<gene>
    <name evidence="8" type="ORF">A3K52_05910</name>
</gene>
<evidence type="ECO:0000256" key="2">
    <source>
        <dbReference type="ARBA" id="ARBA00023015"/>
    </source>
</evidence>
<evidence type="ECO:0008006" key="10">
    <source>
        <dbReference type="Google" id="ProtNLM"/>
    </source>
</evidence>
<dbReference type="AlphaFoldDB" id="A0A1F7L2C1"/>
<dbReference type="InterPro" id="IPR013249">
    <property type="entry name" value="RNA_pol_sigma70_r4_t2"/>
</dbReference>
<dbReference type="InterPro" id="IPR013325">
    <property type="entry name" value="RNA_pol_sigma_r2"/>
</dbReference>
<evidence type="ECO:0000256" key="1">
    <source>
        <dbReference type="ARBA" id="ARBA00010641"/>
    </source>
</evidence>
<dbReference type="Gene3D" id="1.10.1740.10">
    <property type="match status" value="1"/>
</dbReference>
<proteinExistence type="inferred from homology"/>
<dbReference type="InterPro" id="IPR039425">
    <property type="entry name" value="RNA_pol_sigma-70-like"/>
</dbReference>
<comment type="similarity">
    <text evidence="1">Belongs to the sigma-70 factor family. ECF subfamily.</text>
</comment>
<dbReference type="EMBL" id="MGBR01000001">
    <property type="protein sequence ID" value="OGK74268.1"/>
    <property type="molecule type" value="Genomic_DNA"/>
</dbReference>
<dbReference type="Gene3D" id="1.10.10.10">
    <property type="entry name" value="Winged helix-like DNA-binding domain superfamily/Winged helix DNA-binding domain"/>
    <property type="match status" value="1"/>
</dbReference>
<dbReference type="SUPFAM" id="SSF88659">
    <property type="entry name" value="Sigma3 and sigma4 domains of RNA polymerase sigma factors"/>
    <property type="match status" value="1"/>
</dbReference>
<dbReference type="NCBIfam" id="TIGR02937">
    <property type="entry name" value="sigma70-ECF"/>
    <property type="match status" value="1"/>
</dbReference>
<evidence type="ECO:0000256" key="5">
    <source>
        <dbReference type="ARBA" id="ARBA00023163"/>
    </source>
</evidence>
<keyword evidence="4" id="KW-0238">DNA-binding</keyword>
<dbReference type="Pfam" id="PF08281">
    <property type="entry name" value="Sigma70_r4_2"/>
    <property type="match status" value="1"/>
</dbReference>